<comment type="caution">
    <text evidence="2">The sequence shown here is derived from an EMBL/GenBank/DDBJ whole genome shotgun (WGS) entry which is preliminary data.</text>
</comment>
<dbReference type="AlphaFoldDB" id="A0A839TZ32"/>
<sequence length="340" mass="35063">MLRSKAISLSVSAALLVSIAGVAGCTTKEPANTNIRTKNVIDGNGRTGRIGVNSLRENGLISPKGYTYNTNSTNNGSAATTHNLTNAQLSQKLSDKVAAMKEVKSANVLVAGDTAYVAVSLRDTASNTGGNMGAKGFGGTHNMMNGSSFNNAGTANGSSFNNRSKSGTVRNGVRGTAPNAAAAHHNIRNYSSKGASITGNNGYNMTTYGTAGTTDNGVGTNNGMGTGNAMGSTGNQTGLMGAGGYSDYRNDTITSDIKDRIANTIKSTDNTIKNVYVSANPGFIQGLANLSAQTQGGHPIKGLMSDLSTMVERIFPMNAGNGNRTTNYNAPVHHFDTTNR</sequence>
<gene>
    <name evidence="2" type="ORF">FHS19_006454</name>
</gene>
<dbReference type="Pfam" id="PF09580">
    <property type="entry name" value="Spore_YhcN_YlaJ"/>
    <property type="match status" value="2"/>
</dbReference>
<evidence type="ECO:0000313" key="3">
    <source>
        <dbReference type="Proteomes" id="UP000517523"/>
    </source>
</evidence>
<dbReference type="InterPro" id="IPR019076">
    <property type="entry name" value="Spore_lipoprot_YhcN/YlaJ-like"/>
</dbReference>
<keyword evidence="2" id="KW-0449">Lipoprotein</keyword>
<dbReference type="Proteomes" id="UP000517523">
    <property type="component" value="Unassembled WGS sequence"/>
</dbReference>
<proteinExistence type="predicted"/>
<feature type="chain" id="PRO_5039171266" evidence="1">
    <location>
        <begin position="24"/>
        <end position="340"/>
    </location>
</feature>
<keyword evidence="1" id="KW-0732">Signal</keyword>
<accession>A0A839TZ32</accession>
<protein>
    <submittedName>
        <fullName evidence="2">YhcN/YlaJ family sporulation lipoprotein</fullName>
    </submittedName>
</protein>
<dbReference type="PROSITE" id="PS51257">
    <property type="entry name" value="PROKAR_LIPOPROTEIN"/>
    <property type="match status" value="1"/>
</dbReference>
<name>A0A839TZ32_9BACL</name>
<feature type="signal peptide" evidence="1">
    <location>
        <begin position="1"/>
        <end position="23"/>
    </location>
</feature>
<evidence type="ECO:0000256" key="1">
    <source>
        <dbReference type="SAM" id="SignalP"/>
    </source>
</evidence>
<reference evidence="2 3" key="1">
    <citation type="submission" date="2020-08" db="EMBL/GenBank/DDBJ databases">
        <title>Genomic Encyclopedia of Type Strains, Phase III (KMG-III): the genomes of soil and plant-associated and newly described type strains.</title>
        <authorList>
            <person name="Whitman W."/>
        </authorList>
    </citation>
    <scope>NUCLEOTIDE SEQUENCE [LARGE SCALE GENOMIC DNA]</scope>
    <source>
        <strain evidence="2 3">CECT 5831</strain>
    </source>
</reference>
<dbReference type="EMBL" id="JACHXJ010000007">
    <property type="protein sequence ID" value="MBB3131731.1"/>
    <property type="molecule type" value="Genomic_DNA"/>
</dbReference>
<evidence type="ECO:0000313" key="2">
    <source>
        <dbReference type="EMBL" id="MBB3131731.1"/>
    </source>
</evidence>
<dbReference type="RefSeq" id="WP_183586969.1">
    <property type="nucleotide sequence ID" value="NZ_JACHXJ010000007.1"/>
</dbReference>
<organism evidence="2 3">
    <name type="scientific">Paenibacillus rhizosphaerae</name>
    <dbReference type="NCBI Taxonomy" id="297318"/>
    <lineage>
        <taxon>Bacteria</taxon>
        <taxon>Bacillati</taxon>
        <taxon>Bacillota</taxon>
        <taxon>Bacilli</taxon>
        <taxon>Bacillales</taxon>
        <taxon>Paenibacillaceae</taxon>
        <taxon>Paenibacillus</taxon>
    </lineage>
</organism>